<evidence type="ECO:0000256" key="2">
    <source>
        <dbReference type="SAM" id="SignalP"/>
    </source>
</evidence>
<feature type="region of interest" description="Disordered" evidence="1">
    <location>
        <begin position="23"/>
        <end position="47"/>
    </location>
</feature>
<dbReference type="AlphaFoldDB" id="F2AZL6"/>
<dbReference type="Proteomes" id="UP000006222">
    <property type="component" value="Unassembled WGS sequence"/>
</dbReference>
<comment type="caution">
    <text evidence="3">The sequence shown here is derived from an EMBL/GenBank/DDBJ whole genome shotgun (WGS) entry which is preliminary data.</text>
</comment>
<feature type="compositionally biased region" description="Low complexity" evidence="1">
    <location>
        <begin position="27"/>
        <end position="43"/>
    </location>
</feature>
<evidence type="ECO:0000313" key="3">
    <source>
        <dbReference type="EMBL" id="EGF24895.1"/>
    </source>
</evidence>
<accession>F2AZL6</accession>
<reference evidence="3 4" key="1">
    <citation type="journal article" date="2013" name="Mar. Genomics">
        <title>Expression of sulfatases in Rhodopirellula baltica and the diversity of sulfatases in the genus Rhodopirellula.</title>
        <authorList>
            <person name="Wegner C.E."/>
            <person name="Richter-Heitmann T."/>
            <person name="Klindworth A."/>
            <person name="Klockow C."/>
            <person name="Richter M."/>
            <person name="Achstetter T."/>
            <person name="Glockner F.O."/>
            <person name="Harder J."/>
        </authorList>
    </citation>
    <scope>NUCLEOTIDE SEQUENCE [LARGE SCALE GENOMIC DNA]</scope>
    <source>
        <strain evidence="3 4">WH47</strain>
    </source>
</reference>
<proteinExistence type="predicted"/>
<keyword evidence="2" id="KW-0732">Signal</keyword>
<dbReference type="PROSITE" id="PS51257">
    <property type="entry name" value="PROKAR_LIPOPROTEIN"/>
    <property type="match status" value="1"/>
</dbReference>
<evidence type="ECO:0000313" key="4">
    <source>
        <dbReference type="Proteomes" id="UP000006222"/>
    </source>
</evidence>
<protein>
    <submittedName>
        <fullName evidence="3">Secreted protein</fullName>
    </submittedName>
</protein>
<organism evidence="3 4">
    <name type="scientific">Rhodopirellula baltica WH47</name>
    <dbReference type="NCBI Taxonomy" id="991778"/>
    <lineage>
        <taxon>Bacteria</taxon>
        <taxon>Pseudomonadati</taxon>
        <taxon>Planctomycetota</taxon>
        <taxon>Planctomycetia</taxon>
        <taxon>Pirellulales</taxon>
        <taxon>Pirellulaceae</taxon>
        <taxon>Rhodopirellula</taxon>
    </lineage>
</organism>
<dbReference type="PATRIC" id="fig|991778.3.peg.5477"/>
<dbReference type="EMBL" id="AFAR01000262">
    <property type="protein sequence ID" value="EGF24895.1"/>
    <property type="molecule type" value="Genomic_DNA"/>
</dbReference>
<evidence type="ECO:0000256" key="1">
    <source>
        <dbReference type="SAM" id="MobiDB-lite"/>
    </source>
</evidence>
<feature type="chain" id="PRO_5003273978" evidence="2">
    <location>
        <begin position="23"/>
        <end position="86"/>
    </location>
</feature>
<feature type="signal peptide" evidence="2">
    <location>
        <begin position="1"/>
        <end position="22"/>
    </location>
</feature>
<sequence>MKHMRTLMLLIALVTLCGCNTATQDAQTSSPETTTSTEPSQPTADDSATYVYHRDVAFTDVTKTMPDGSVDHIDFTWPQTRMSWSS</sequence>
<name>F2AZL6_RHOBT</name>
<gene>
    <name evidence="3" type="ORF">RBWH47_03546</name>
</gene>